<dbReference type="GO" id="GO:0032259">
    <property type="term" value="P:methylation"/>
    <property type="evidence" value="ECO:0007669"/>
    <property type="project" value="UniProtKB-KW"/>
</dbReference>
<keyword evidence="4" id="KW-1185">Reference proteome</keyword>
<dbReference type="Proteomes" id="UP000035058">
    <property type="component" value="Unassembled WGS sequence"/>
</dbReference>
<dbReference type="Gene3D" id="3.40.50.150">
    <property type="entry name" value="Vaccinia Virus protein VP39"/>
    <property type="match status" value="1"/>
</dbReference>
<dbReference type="InterPro" id="IPR029063">
    <property type="entry name" value="SAM-dependent_MTases_sf"/>
</dbReference>
<dbReference type="EMBL" id="BAHE01000011">
    <property type="protein sequence ID" value="GAB99880.1"/>
    <property type="molecule type" value="Genomic_DNA"/>
</dbReference>
<sequence>MCAASIDRPADLDTVRESYDRIADNYVRMVVETGIGDLRSRPWLKASVDAFVDTVRGLGPVLDVGCGPGTVTAYLAEAGLDVTGVDLSPAWSRTRGGSRALSPGGHLITGTHVGDEDVRRTEAWVKTSTASGGRVMLTTRGPTTTSNGRRRSSTGGSAPEFADRTADGSGQSVRGIDRAGPGPCRSAGRYRPGCGSPKSRRAGFRGVRVDKVMPCLSVAGPQRTRPVPPQVARRIRFLTCANPIGRVDRRCPAHAGPVRMPGQRLSSRP</sequence>
<accession>K6WKJ2</accession>
<feature type="region of interest" description="Disordered" evidence="1">
    <location>
        <begin position="127"/>
        <end position="202"/>
    </location>
</feature>
<comment type="caution">
    <text evidence="3">The sequence shown here is derived from an EMBL/GenBank/DDBJ whole genome shotgun (WGS) entry which is preliminary data.</text>
</comment>
<dbReference type="GO" id="GO:0008168">
    <property type="term" value="F:methyltransferase activity"/>
    <property type="evidence" value="ECO:0007669"/>
    <property type="project" value="UniProtKB-KW"/>
</dbReference>
<feature type="domain" description="Methyltransferase" evidence="2">
    <location>
        <begin position="61"/>
        <end position="90"/>
    </location>
</feature>
<dbReference type="Pfam" id="PF13649">
    <property type="entry name" value="Methyltransf_25"/>
    <property type="match status" value="1"/>
</dbReference>
<keyword evidence="3" id="KW-0808">Transferase</keyword>
<protein>
    <submittedName>
        <fullName evidence="3">Putative methyltransferase</fullName>
    </submittedName>
</protein>
<proteinExistence type="predicted"/>
<dbReference type="SUPFAM" id="SSF53335">
    <property type="entry name" value="S-adenosyl-L-methionine-dependent methyltransferases"/>
    <property type="match status" value="1"/>
</dbReference>
<organism evidence="3 4">
    <name type="scientific">Gordonia namibiensis NBRC 108229</name>
    <dbReference type="NCBI Taxonomy" id="1208314"/>
    <lineage>
        <taxon>Bacteria</taxon>
        <taxon>Bacillati</taxon>
        <taxon>Actinomycetota</taxon>
        <taxon>Actinomycetes</taxon>
        <taxon>Mycobacteriales</taxon>
        <taxon>Gordoniaceae</taxon>
        <taxon>Gordonia</taxon>
    </lineage>
</organism>
<evidence type="ECO:0000313" key="4">
    <source>
        <dbReference type="Proteomes" id="UP000035058"/>
    </source>
</evidence>
<keyword evidence="3" id="KW-0489">Methyltransferase</keyword>
<dbReference type="RefSeq" id="WP_006866109.1">
    <property type="nucleotide sequence ID" value="NZ_BAHE01000011.1"/>
</dbReference>
<name>K6WKJ2_9ACTN</name>
<dbReference type="CDD" id="cd02440">
    <property type="entry name" value="AdoMet_MTases"/>
    <property type="match status" value="1"/>
</dbReference>
<dbReference type="InterPro" id="IPR041698">
    <property type="entry name" value="Methyltransf_25"/>
</dbReference>
<reference evidence="3 4" key="1">
    <citation type="submission" date="2012-08" db="EMBL/GenBank/DDBJ databases">
        <title>Whole genome shotgun sequence of Gordonia namibiensis NBRC 108229.</title>
        <authorList>
            <person name="Isaki-Nakamura S."/>
            <person name="Hosoyama A."/>
            <person name="Tsuchikane K."/>
            <person name="Katsumata H."/>
            <person name="Baba S."/>
            <person name="Yamazaki S."/>
            <person name="Fujita N."/>
        </authorList>
    </citation>
    <scope>NUCLEOTIDE SEQUENCE [LARGE SCALE GENOMIC DNA]</scope>
    <source>
        <strain evidence="3 4">NBRC 108229</strain>
    </source>
</reference>
<dbReference type="AlphaFoldDB" id="K6WKJ2"/>
<evidence type="ECO:0000256" key="1">
    <source>
        <dbReference type="SAM" id="MobiDB-lite"/>
    </source>
</evidence>
<feature type="compositionally biased region" description="Low complexity" evidence="1">
    <location>
        <begin position="138"/>
        <end position="157"/>
    </location>
</feature>
<evidence type="ECO:0000313" key="3">
    <source>
        <dbReference type="EMBL" id="GAB99880.1"/>
    </source>
</evidence>
<evidence type="ECO:0000259" key="2">
    <source>
        <dbReference type="Pfam" id="PF13649"/>
    </source>
</evidence>
<gene>
    <name evidence="3" type="ORF">GONAM_11_00595</name>
</gene>